<protein>
    <submittedName>
        <fullName evidence="2">EthD family reductase</fullName>
    </submittedName>
</protein>
<evidence type="ECO:0000313" key="2">
    <source>
        <dbReference type="EMBL" id="TKD00922.1"/>
    </source>
</evidence>
<dbReference type="Gene3D" id="3.30.70.100">
    <property type="match status" value="1"/>
</dbReference>
<accession>A0A4U1J1H2</accession>
<dbReference type="RefSeq" id="WP_136933061.1">
    <property type="nucleotide sequence ID" value="NZ_SSMQ01000043.1"/>
</dbReference>
<comment type="caution">
    <text evidence="2">The sequence shown here is derived from an EMBL/GenBank/DDBJ whole genome shotgun (WGS) entry which is preliminary data.</text>
</comment>
<sequence length="101" mass="11516">MYRVTILYPHEEGKRFDLDYYVHKHMPMVTSLLGPFGLKSAEVAEGLPRNGAPPPFVVMASMTFDAIEDFQRGMAQHGREINADLPHYTDLKPTVQISRIR</sequence>
<dbReference type="Proteomes" id="UP000309215">
    <property type="component" value="Unassembled WGS sequence"/>
</dbReference>
<dbReference type="PANTHER" id="PTHR40260">
    <property type="entry name" value="BLR8190 PROTEIN"/>
    <property type="match status" value="1"/>
</dbReference>
<dbReference type="GO" id="GO:0016491">
    <property type="term" value="F:oxidoreductase activity"/>
    <property type="evidence" value="ECO:0007669"/>
    <property type="project" value="InterPro"/>
</dbReference>
<dbReference type="SUPFAM" id="SSF54909">
    <property type="entry name" value="Dimeric alpha+beta barrel"/>
    <property type="match status" value="1"/>
</dbReference>
<dbReference type="InterPro" id="IPR011008">
    <property type="entry name" value="Dimeric_a/b-barrel"/>
</dbReference>
<dbReference type="NCBIfam" id="TIGR02118">
    <property type="entry name" value="EthD family reductase"/>
    <property type="match status" value="1"/>
</dbReference>
<keyword evidence="3" id="KW-1185">Reference proteome</keyword>
<organism evidence="2 3">
    <name type="scientific">Polyangium fumosum</name>
    <dbReference type="NCBI Taxonomy" id="889272"/>
    <lineage>
        <taxon>Bacteria</taxon>
        <taxon>Pseudomonadati</taxon>
        <taxon>Myxococcota</taxon>
        <taxon>Polyangia</taxon>
        <taxon>Polyangiales</taxon>
        <taxon>Polyangiaceae</taxon>
        <taxon>Polyangium</taxon>
    </lineage>
</organism>
<dbReference type="EMBL" id="SSMQ01000043">
    <property type="protein sequence ID" value="TKD00922.1"/>
    <property type="molecule type" value="Genomic_DNA"/>
</dbReference>
<dbReference type="OrthoDB" id="5343971at2"/>
<evidence type="ECO:0000313" key="3">
    <source>
        <dbReference type="Proteomes" id="UP000309215"/>
    </source>
</evidence>
<proteinExistence type="predicted"/>
<dbReference type="InterPro" id="IPR009799">
    <property type="entry name" value="EthD_dom"/>
</dbReference>
<evidence type="ECO:0000259" key="1">
    <source>
        <dbReference type="Pfam" id="PF07110"/>
    </source>
</evidence>
<gene>
    <name evidence="2" type="ORF">E8A74_32800</name>
</gene>
<name>A0A4U1J1H2_9BACT</name>
<dbReference type="Pfam" id="PF07110">
    <property type="entry name" value="EthD"/>
    <property type="match status" value="1"/>
</dbReference>
<reference evidence="2 3" key="1">
    <citation type="submission" date="2019-04" db="EMBL/GenBank/DDBJ databases">
        <authorList>
            <person name="Li Y."/>
            <person name="Wang J."/>
        </authorList>
    </citation>
    <scope>NUCLEOTIDE SEQUENCE [LARGE SCALE GENOMIC DNA]</scope>
    <source>
        <strain evidence="2 3">DSM 14668</strain>
    </source>
</reference>
<feature type="domain" description="EthD" evidence="1">
    <location>
        <begin position="18"/>
        <end position="91"/>
    </location>
</feature>
<dbReference type="PANTHER" id="PTHR40260:SF2">
    <property type="entry name" value="BLR8190 PROTEIN"/>
    <property type="match status" value="1"/>
</dbReference>
<dbReference type="AlphaFoldDB" id="A0A4U1J1H2"/>